<dbReference type="STRING" id="1630135.DAD186_06140"/>
<dbReference type="EMBL" id="CP012117">
    <property type="protein sequence ID" value="ANP27169.1"/>
    <property type="molecule type" value="Genomic_DNA"/>
</dbReference>
<feature type="compositionally biased region" description="Gly residues" evidence="1">
    <location>
        <begin position="1454"/>
        <end position="1470"/>
    </location>
</feature>
<protein>
    <submittedName>
        <fullName evidence="5">LPXTG-domain-containing protein cell wall anchor domain protein</fullName>
    </submittedName>
</protein>
<dbReference type="SUPFAM" id="SSF56300">
    <property type="entry name" value="Metallo-dependent phosphatases"/>
    <property type="match status" value="1"/>
</dbReference>
<dbReference type="Pfam" id="PF00932">
    <property type="entry name" value="LTD"/>
    <property type="match status" value="1"/>
</dbReference>
<evidence type="ECO:0000256" key="1">
    <source>
        <dbReference type="SAM" id="MobiDB-lite"/>
    </source>
</evidence>
<reference evidence="5 6" key="1">
    <citation type="submission" date="2015-06" db="EMBL/GenBank/DDBJ databases">
        <title>Investigation of pathophysiology for high-risk pregnancy and development of treatment modality based on it.</title>
        <authorList>
            <person name="Kim B.-C."/>
            <person name="Lim S."/>
        </authorList>
    </citation>
    <scope>NUCLEOTIDE SEQUENCE [LARGE SCALE GENOMIC DNA]</scope>
    <source>
        <strain evidence="5 6">AD1-86</strain>
    </source>
</reference>
<accession>A0A1B0ZGQ7</accession>
<keyword evidence="2" id="KW-1133">Transmembrane helix</keyword>
<dbReference type="Proteomes" id="UP000092596">
    <property type="component" value="Chromosome"/>
</dbReference>
<proteinExistence type="predicted"/>
<feature type="region of interest" description="Disordered" evidence="1">
    <location>
        <begin position="190"/>
        <end position="260"/>
    </location>
</feature>
<keyword evidence="2" id="KW-0472">Membrane</keyword>
<dbReference type="Pfam" id="PF00149">
    <property type="entry name" value="Metallophos"/>
    <property type="match status" value="1"/>
</dbReference>
<dbReference type="InterPro" id="IPR036415">
    <property type="entry name" value="Lamin_tail_dom_sf"/>
</dbReference>
<dbReference type="PANTHER" id="PTHR43143:SF5">
    <property type="entry name" value="SECRETED PROTEIN"/>
    <property type="match status" value="1"/>
</dbReference>
<dbReference type="Gene3D" id="3.60.21.10">
    <property type="match status" value="1"/>
</dbReference>
<dbReference type="InterPro" id="IPR004843">
    <property type="entry name" value="Calcineurin-like_PHP"/>
</dbReference>
<feature type="region of interest" description="Disordered" evidence="1">
    <location>
        <begin position="1416"/>
        <end position="1489"/>
    </location>
</feature>
<dbReference type="GO" id="GO:0016787">
    <property type="term" value="F:hydrolase activity"/>
    <property type="evidence" value="ECO:0007669"/>
    <property type="project" value="InterPro"/>
</dbReference>
<dbReference type="RefSeq" id="WP_065247443.1">
    <property type="nucleotide sequence ID" value="NZ_CP012117.1"/>
</dbReference>
<feature type="signal peptide" evidence="3">
    <location>
        <begin position="1"/>
        <end position="32"/>
    </location>
</feature>
<dbReference type="SUPFAM" id="SSF74853">
    <property type="entry name" value="Lamin A/C globular tail domain"/>
    <property type="match status" value="1"/>
</dbReference>
<feature type="domain" description="LTD" evidence="4">
    <location>
        <begin position="255"/>
        <end position="418"/>
    </location>
</feature>
<dbReference type="KEGG" id="dva:DAD186_06140"/>
<name>A0A1B0ZGQ7_9MICO</name>
<evidence type="ECO:0000256" key="2">
    <source>
        <dbReference type="SAM" id="Phobius"/>
    </source>
</evidence>
<sequence>MTPQSRGTRRTPAIYSKSLAAAALGLTLVASPAIVPAGIAPSTLTAAEAAPASTWPLVVTEIAPNNAGSDHYEYFEVTNTTDKPLTIGEGGYSLAYIYEDSDSTAKDVALAPEKPIELAAGESVTLWLSYTSDDGKVDSSAHTVEEFRTQWGMDASARVERITGQGGMANGGNRGIRVLDSNSKEVSRSFYPKGSVAEDKSAQFRTPADSSVKSLEVLEGPAAPTAGKVDPAQLEDRKADSQPEEPAQPEPEENIPGPAADTTVGQLLITELVPDSTNTGEGDGYEFIEIYNPTTKPISLADYQVAYQYPGAGRKMGNQAVWPMEPADKVVEPGGTVIVWIKNGHNDDKTVDDFAKNYGVDPNSLTIVESHVGGMANGSLRGMEIQTRTGQTVSRVFYNEDGRDDTQADQGIHYAVNPENFQVSEIGEVSKATPGQAAPAKVPSKLVKLNEDTEKPALVDQTAKSLDPTKDAQITIKATDNVQVRRLTVSLQSNTDDKPMVKDLLANEDGTFTLTIPQADLTGKKYFEYSVEASDGTNIATIPLTRVAVEGTEQGPVRLNVSEKQYVSGTTRLSVSSDNENDTRTLAVDGIEVNADIPSLEKEPVFAIDATQTDAFFRNGVLVKDEILTIFDKGFYENWETVTADVPLKYVTKGEELQVDVAAGTKAKPGIDPNENNDDFNARNARLILPDGRTLRAADYPGAEGTTVPVSDPTQIINMGDSKGKVEILNARFSIPSDAFTANAYQWDTTKVADGEHKVLGKNAAGDTVETTVIVDNTAPTITSSIEDGSEQRGEFTVDFEATDAGSGVASTSATFDGEKVASGTKFSSLTLAAGTHTLTIVSTDKLGNESKKTITFTTPVEQPSATLDTADGAGLNVCVDDSLSATATDPSKDNLTVSFREGYTTSLSEGTLAGSAGSVHDADQADRKGDAIKAGETTTAGEALPFHEFSTAVPEGAGEDSEIRVSWTGASNKGQRVRLLVWNTEKNGWEEVQSVLTDSKSGEAKLEAIVPLKNHNVDGEIKALVQQGVGYAGADLSDRSGEEVGEHADDTPRSDYDYTFAWETDTQYYNDDPKIYKHQLAIHDYLLRVREKMNLQYLFHTGDIVDKFPNDEGWVRADETYKKLDDAKLPYGVLAGNHDVYHQAGDYSKYSKYFGEKRYENNPWYGGSYKDNRGHYDLISAGGQDYIILYMGWGPGDEEIEWMNEVLAQYPERIAFIELHEYMLTTGGLGPIPQRIYDEVIATNPNVRAVMSGHYHDAHTRYDKFDDNGDGTPDRIVTQMLFDYQGLPEGGLGYLRLMHFDNKNGRMIIRTYSPSLKDYDSDDPMFEEEEGNVQHFEVPYSTLGIKPEDKNLTTNDARIDVLTTKEFGHKDGVASGDTVSVPASNLPDGEFSWYTLTTDPYGAKHYSEVRNASVTKTECGQDGGTTVDPDGTVKPGEGGKPGKGGEPENGNTGSTGGAGSGTGHPGKGSHGSDASSAARPAKPSHGLPRTGAEVAGILTAGFALVAGGIAILRSRRFSR</sequence>
<dbReference type="PROSITE" id="PS51841">
    <property type="entry name" value="LTD"/>
    <property type="match status" value="2"/>
</dbReference>
<dbReference type="InterPro" id="IPR001322">
    <property type="entry name" value="Lamin_tail_dom"/>
</dbReference>
<keyword evidence="3" id="KW-0732">Signal</keyword>
<dbReference type="PANTHER" id="PTHR43143">
    <property type="entry name" value="METALLOPHOSPHOESTERASE, CALCINEURIN SUPERFAMILY"/>
    <property type="match status" value="1"/>
</dbReference>
<evidence type="ECO:0000313" key="6">
    <source>
        <dbReference type="Proteomes" id="UP000092596"/>
    </source>
</evidence>
<feature type="transmembrane region" description="Helical" evidence="2">
    <location>
        <begin position="1495"/>
        <end position="1513"/>
    </location>
</feature>
<organism evidence="5 6">
    <name type="scientific">Dermabacter vaginalis</name>
    <dbReference type="NCBI Taxonomy" id="1630135"/>
    <lineage>
        <taxon>Bacteria</taxon>
        <taxon>Bacillati</taxon>
        <taxon>Actinomycetota</taxon>
        <taxon>Actinomycetes</taxon>
        <taxon>Micrococcales</taxon>
        <taxon>Dermabacteraceae</taxon>
        <taxon>Dermabacter</taxon>
    </lineage>
</organism>
<dbReference type="InterPro" id="IPR029052">
    <property type="entry name" value="Metallo-depent_PP-like"/>
</dbReference>
<dbReference type="InterPro" id="IPR051918">
    <property type="entry name" value="STPP_CPPED1"/>
</dbReference>
<dbReference type="PIRSF" id="PIRSF036444">
    <property type="entry name" value="Pesterase_YvnB"/>
    <property type="match status" value="1"/>
</dbReference>
<evidence type="ECO:0000256" key="3">
    <source>
        <dbReference type="SAM" id="SignalP"/>
    </source>
</evidence>
<feature type="domain" description="LTD" evidence="4">
    <location>
        <begin position="42"/>
        <end position="209"/>
    </location>
</feature>
<keyword evidence="2" id="KW-0812">Transmembrane</keyword>
<gene>
    <name evidence="5" type="ORF">DAD186_06140</name>
</gene>
<evidence type="ECO:0000259" key="4">
    <source>
        <dbReference type="PROSITE" id="PS51841"/>
    </source>
</evidence>
<feature type="chain" id="PRO_5038762423" evidence="3">
    <location>
        <begin position="33"/>
        <end position="1520"/>
    </location>
</feature>
<dbReference type="InterPro" id="IPR011401">
    <property type="entry name" value="Pesterase_YvnB"/>
</dbReference>
<evidence type="ECO:0000313" key="5">
    <source>
        <dbReference type="EMBL" id="ANP27169.1"/>
    </source>
</evidence>
<dbReference type="PATRIC" id="fig|1630135.4.peg.612"/>